<dbReference type="Proteomes" id="UP000254258">
    <property type="component" value="Unassembled WGS sequence"/>
</dbReference>
<reference evidence="2 3" key="1">
    <citation type="submission" date="2018-07" db="EMBL/GenBank/DDBJ databases">
        <title>Dyella monticola sp. nov. and Dyella psychrodurans sp. nov. isolated from monsoon evergreen broad-leaved forest soil of Dinghu Mountain, China.</title>
        <authorList>
            <person name="Gao Z."/>
            <person name="Qiu L."/>
        </authorList>
    </citation>
    <scope>NUCLEOTIDE SEQUENCE [LARGE SCALE GENOMIC DNA]</scope>
    <source>
        <strain evidence="2 3">4G-K06</strain>
    </source>
</reference>
<feature type="region of interest" description="Disordered" evidence="1">
    <location>
        <begin position="15"/>
        <end position="66"/>
    </location>
</feature>
<protein>
    <submittedName>
        <fullName evidence="2">Uncharacterized protein</fullName>
    </submittedName>
</protein>
<evidence type="ECO:0000313" key="3">
    <source>
        <dbReference type="Proteomes" id="UP000254258"/>
    </source>
</evidence>
<sequence length="66" mass="7377">MRKRVFSLQHFPLPAGERARVRGPSRGMFVQQKTKRPADSNMAYGKRDPSPQPSPRRGEGANANLS</sequence>
<organism evidence="2 3">
    <name type="scientific">Dyella monticola</name>
    <dbReference type="NCBI Taxonomy" id="1927958"/>
    <lineage>
        <taxon>Bacteria</taxon>
        <taxon>Pseudomonadati</taxon>
        <taxon>Pseudomonadota</taxon>
        <taxon>Gammaproteobacteria</taxon>
        <taxon>Lysobacterales</taxon>
        <taxon>Rhodanobacteraceae</taxon>
        <taxon>Dyella</taxon>
    </lineage>
</organism>
<proteinExistence type="predicted"/>
<evidence type="ECO:0000256" key="1">
    <source>
        <dbReference type="SAM" id="MobiDB-lite"/>
    </source>
</evidence>
<dbReference type="EMBL" id="QRBE01000015">
    <property type="protein sequence ID" value="RDS79186.1"/>
    <property type="molecule type" value="Genomic_DNA"/>
</dbReference>
<gene>
    <name evidence="2" type="ORF">DWU98_18710</name>
</gene>
<keyword evidence="3" id="KW-1185">Reference proteome</keyword>
<evidence type="ECO:0000313" key="2">
    <source>
        <dbReference type="EMBL" id="RDS79186.1"/>
    </source>
</evidence>
<comment type="caution">
    <text evidence="2">The sequence shown here is derived from an EMBL/GenBank/DDBJ whole genome shotgun (WGS) entry which is preliminary data.</text>
</comment>
<accession>A0A370WT47</accession>
<dbReference type="AlphaFoldDB" id="A0A370WT47"/>
<name>A0A370WT47_9GAMM</name>